<dbReference type="EMBL" id="SMRU01000021">
    <property type="protein sequence ID" value="TDF92857.1"/>
    <property type="molecule type" value="Genomic_DNA"/>
</dbReference>
<proteinExistence type="predicted"/>
<evidence type="ECO:0000259" key="2">
    <source>
        <dbReference type="PROSITE" id="PS51781"/>
    </source>
</evidence>
<dbReference type="InterPro" id="IPR038765">
    <property type="entry name" value="Papain-like_cys_pep_sf"/>
</dbReference>
<feature type="domain" description="SH3b" evidence="2">
    <location>
        <begin position="33"/>
        <end position="109"/>
    </location>
</feature>
<reference evidence="3 4" key="1">
    <citation type="submission" date="2019-03" db="EMBL/GenBank/DDBJ databases">
        <title>Whole genome sequence of Arthrobacter sp JH1-1.</title>
        <authorList>
            <person name="Trinh H.N."/>
        </authorList>
    </citation>
    <scope>NUCLEOTIDE SEQUENCE [LARGE SCALE GENOMIC DNA]</scope>
    <source>
        <strain evidence="3 4">JH1-1</strain>
    </source>
</reference>
<keyword evidence="4" id="KW-1185">Reference proteome</keyword>
<organism evidence="3 4">
    <name type="scientific">Arthrobacter terricola</name>
    <dbReference type="NCBI Taxonomy" id="2547396"/>
    <lineage>
        <taxon>Bacteria</taxon>
        <taxon>Bacillati</taxon>
        <taxon>Actinomycetota</taxon>
        <taxon>Actinomycetes</taxon>
        <taxon>Micrococcales</taxon>
        <taxon>Micrococcaceae</taxon>
        <taxon>Arthrobacter</taxon>
    </lineage>
</organism>
<keyword evidence="1" id="KW-0732">Signal</keyword>
<dbReference type="Proteomes" id="UP000295511">
    <property type="component" value="Unassembled WGS sequence"/>
</dbReference>
<accession>A0A4R5KF31</accession>
<dbReference type="Gene3D" id="3.90.1720.10">
    <property type="entry name" value="endopeptidase domain like (from Nostoc punctiforme)"/>
    <property type="match status" value="1"/>
</dbReference>
<dbReference type="InterPro" id="IPR003646">
    <property type="entry name" value="SH3-like_bac-type"/>
</dbReference>
<protein>
    <submittedName>
        <fullName evidence="3">SH3 domain-containing protein</fullName>
    </submittedName>
</protein>
<dbReference type="Pfam" id="PF08239">
    <property type="entry name" value="SH3_3"/>
    <property type="match status" value="1"/>
</dbReference>
<evidence type="ECO:0000313" key="3">
    <source>
        <dbReference type="EMBL" id="TDF92857.1"/>
    </source>
</evidence>
<dbReference type="Gene3D" id="2.30.30.40">
    <property type="entry name" value="SH3 Domains"/>
    <property type="match status" value="1"/>
</dbReference>
<feature type="chain" id="PRO_5020545057" evidence="1">
    <location>
        <begin position="29"/>
        <end position="244"/>
    </location>
</feature>
<comment type="caution">
    <text evidence="3">The sequence shown here is derived from an EMBL/GenBank/DDBJ whole genome shotgun (WGS) entry which is preliminary data.</text>
</comment>
<name>A0A4R5KF31_9MICC</name>
<evidence type="ECO:0000256" key="1">
    <source>
        <dbReference type="SAM" id="SignalP"/>
    </source>
</evidence>
<evidence type="ECO:0000313" key="4">
    <source>
        <dbReference type="Proteomes" id="UP000295511"/>
    </source>
</evidence>
<gene>
    <name evidence="3" type="ORF">E1809_16995</name>
</gene>
<dbReference type="AlphaFoldDB" id="A0A4R5KF31"/>
<sequence length="244" mass="25301">MFTKARFKRVLAFGVVSAALIAASAAFAAPADAATGRLGRTYSLNVRSAPQLSASVVGTIPKGGSVTLLCYVRGANVQGPWEASNVWDRVDLGGGRTGYAADAFVITGSATPIVPPCDAAPAPAPTGGSREAKAVAYARSMIGNTSLGGWCEVFAARAYGNSFFFTNAISNYRWQAARGRIHADKNAPAGALVYYSSPRWDAGNGHVAISNGNGQVITTLELGQPISVKSISWPPGFLGWAYAP</sequence>
<dbReference type="PROSITE" id="PS51781">
    <property type="entry name" value="SH3B"/>
    <property type="match status" value="1"/>
</dbReference>
<dbReference type="SMART" id="SM00287">
    <property type="entry name" value="SH3b"/>
    <property type="match status" value="1"/>
</dbReference>
<feature type="signal peptide" evidence="1">
    <location>
        <begin position="1"/>
        <end position="28"/>
    </location>
</feature>
<dbReference type="SUPFAM" id="SSF54001">
    <property type="entry name" value="Cysteine proteinases"/>
    <property type="match status" value="1"/>
</dbReference>